<reference evidence="2 3" key="1">
    <citation type="journal article" date="2014" name="Int. J. Syst. Evol. Microbiol.">
        <title>Celeribacter indicus sp. nov., a polycyclic aromatic hydrocarbon-degrading bacterium from deep-sea sediment and reclassification of Huaishuia halophila as Celeribacter halophilus comb. nov.</title>
        <authorList>
            <person name="Lai Q."/>
            <person name="Cao J."/>
            <person name="Yuan J."/>
            <person name="Li F."/>
            <person name="Shao Z."/>
        </authorList>
    </citation>
    <scope>NUCLEOTIDE SEQUENCE [LARGE SCALE GENOMIC DNA]</scope>
    <source>
        <strain evidence="2">P73</strain>
    </source>
</reference>
<proteinExistence type="predicted"/>
<gene>
    <name evidence="2" type="ORF">P73_2348</name>
</gene>
<dbReference type="HOGENOM" id="CLU_2354636_0_0_5"/>
<dbReference type="EMBL" id="CP004393">
    <property type="protein sequence ID" value="AJE47063.1"/>
    <property type="molecule type" value="Genomic_DNA"/>
</dbReference>
<keyword evidence="1" id="KW-1133">Transmembrane helix</keyword>
<feature type="transmembrane region" description="Helical" evidence="1">
    <location>
        <begin position="57"/>
        <end position="81"/>
    </location>
</feature>
<sequence>MTDTSKLRRPVRLRIGHGNRLEPETRQVTLLLLLLIGIFGATVAHDEFVAEAVQRGWLAAARAETAEVLFCAVLFACFAVVQTRLMACLKSARDAG</sequence>
<protein>
    <submittedName>
        <fullName evidence="2">Uncharacterized protein</fullName>
    </submittedName>
</protein>
<organism evidence="2 3">
    <name type="scientific">Celeribacter indicus</name>
    <dbReference type="NCBI Taxonomy" id="1208324"/>
    <lineage>
        <taxon>Bacteria</taxon>
        <taxon>Pseudomonadati</taxon>
        <taxon>Pseudomonadota</taxon>
        <taxon>Alphaproteobacteria</taxon>
        <taxon>Rhodobacterales</taxon>
        <taxon>Roseobacteraceae</taxon>
        <taxon>Celeribacter</taxon>
    </lineage>
</organism>
<evidence type="ECO:0000256" key="1">
    <source>
        <dbReference type="SAM" id="Phobius"/>
    </source>
</evidence>
<dbReference type="RefSeq" id="WP_043869716.1">
    <property type="nucleotide sequence ID" value="NZ_CP004393.1"/>
</dbReference>
<evidence type="ECO:0000313" key="3">
    <source>
        <dbReference type="Proteomes" id="UP000031521"/>
    </source>
</evidence>
<dbReference type="Proteomes" id="UP000031521">
    <property type="component" value="Chromosome"/>
</dbReference>
<keyword evidence="3" id="KW-1185">Reference proteome</keyword>
<accession>A0A0B5DUE2</accession>
<feature type="transmembrane region" description="Helical" evidence="1">
    <location>
        <begin position="28"/>
        <end position="45"/>
    </location>
</feature>
<keyword evidence="1" id="KW-0812">Transmembrane</keyword>
<evidence type="ECO:0000313" key="2">
    <source>
        <dbReference type="EMBL" id="AJE47063.1"/>
    </source>
</evidence>
<dbReference type="AlphaFoldDB" id="A0A0B5DUE2"/>
<dbReference type="KEGG" id="cid:P73_2348"/>
<keyword evidence="1" id="KW-0472">Membrane</keyword>
<name>A0A0B5DUE2_9RHOB</name>
<dbReference type="STRING" id="1208324.P73_2348"/>